<protein>
    <submittedName>
        <fullName evidence="2">Shikimate dehydrogenase substrate binding domain-containing protein</fullName>
    </submittedName>
</protein>
<dbReference type="GO" id="GO:0019632">
    <property type="term" value="P:shikimate metabolic process"/>
    <property type="evidence" value="ECO:0007669"/>
    <property type="project" value="TreeGrafter"/>
</dbReference>
<evidence type="ECO:0000313" key="2">
    <source>
        <dbReference type="EMBL" id="KAF2236528.1"/>
    </source>
</evidence>
<dbReference type="Pfam" id="PF08501">
    <property type="entry name" value="Shikimate_dh_N"/>
    <property type="match status" value="1"/>
</dbReference>
<sequence>MALTSHSEDLAHLEGINYLFGYPISHSMSPLLHQTIYDALNLRWTQQLFESKDMAKFLQLTRDPKFFGASVTMPHKVSIVSHLDALEPAATAVGACNTIFVRKDLKTGQRRLIGTNTDVVGIRDAFYQNVLNPKEVFQERPALVIGGGGAARSAVYALRNSMQVSKIYLVNRDDFEVDAVMAHCKANGFGQDLIHVRDLKQAESLEGPGAIVACVPDFPPVTEAEKTARSIFQCFIQKKHKGAILEMCYHPHPWTSIAEMSQRAGWQVILGTEAMIYQGLEQDRYWTGRQISDMPVEQVKKAIASKLSKSKL</sequence>
<evidence type="ECO:0000259" key="1">
    <source>
        <dbReference type="Pfam" id="PF08501"/>
    </source>
</evidence>
<dbReference type="PANTHER" id="PTHR21089:SF1">
    <property type="entry name" value="BIFUNCTIONAL 3-DEHYDROQUINATE DEHYDRATASE_SHIKIMATE DEHYDROGENASE, CHLOROPLASTIC"/>
    <property type="match status" value="1"/>
</dbReference>
<dbReference type="CDD" id="cd01065">
    <property type="entry name" value="NAD_bind_Shikimate_DH"/>
    <property type="match status" value="1"/>
</dbReference>
<gene>
    <name evidence="2" type="ORF">EV356DRAFT_443260</name>
</gene>
<name>A0A6A6HFB7_VIRVR</name>
<evidence type="ECO:0000313" key="3">
    <source>
        <dbReference type="Proteomes" id="UP000800092"/>
    </source>
</evidence>
<dbReference type="SUPFAM" id="SSF53223">
    <property type="entry name" value="Aminoacid dehydrogenase-like, N-terminal domain"/>
    <property type="match status" value="1"/>
</dbReference>
<dbReference type="OrthoDB" id="204377at2759"/>
<dbReference type="Gene3D" id="3.40.50.10860">
    <property type="entry name" value="Leucine Dehydrogenase, chain A, domain 1"/>
    <property type="match status" value="1"/>
</dbReference>
<dbReference type="AlphaFoldDB" id="A0A6A6HFB7"/>
<accession>A0A6A6HFB7</accession>
<dbReference type="EMBL" id="ML991784">
    <property type="protein sequence ID" value="KAF2236528.1"/>
    <property type="molecule type" value="Genomic_DNA"/>
</dbReference>
<dbReference type="SUPFAM" id="SSF51735">
    <property type="entry name" value="NAD(P)-binding Rossmann-fold domains"/>
    <property type="match status" value="1"/>
</dbReference>
<dbReference type="InterPro" id="IPR046346">
    <property type="entry name" value="Aminoacid_DH-like_N_sf"/>
</dbReference>
<dbReference type="GO" id="GO:0009423">
    <property type="term" value="P:chorismate biosynthetic process"/>
    <property type="evidence" value="ECO:0007669"/>
    <property type="project" value="TreeGrafter"/>
</dbReference>
<proteinExistence type="predicted"/>
<keyword evidence="3" id="KW-1185">Reference proteome</keyword>
<dbReference type="InterPro" id="IPR036291">
    <property type="entry name" value="NAD(P)-bd_dom_sf"/>
</dbReference>
<feature type="domain" description="Shikimate dehydrogenase substrate binding N-terminal" evidence="1">
    <location>
        <begin position="19"/>
        <end position="99"/>
    </location>
</feature>
<organism evidence="2 3">
    <name type="scientific">Viridothelium virens</name>
    <name type="common">Speckled blister lichen</name>
    <name type="synonym">Trypethelium virens</name>
    <dbReference type="NCBI Taxonomy" id="1048519"/>
    <lineage>
        <taxon>Eukaryota</taxon>
        <taxon>Fungi</taxon>
        <taxon>Dikarya</taxon>
        <taxon>Ascomycota</taxon>
        <taxon>Pezizomycotina</taxon>
        <taxon>Dothideomycetes</taxon>
        <taxon>Dothideomycetes incertae sedis</taxon>
        <taxon>Trypetheliales</taxon>
        <taxon>Trypetheliaceae</taxon>
        <taxon>Viridothelium</taxon>
    </lineage>
</organism>
<dbReference type="GO" id="GO:0004764">
    <property type="term" value="F:shikimate 3-dehydrogenase (NADP+) activity"/>
    <property type="evidence" value="ECO:0007669"/>
    <property type="project" value="InterPro"/>
</dbReference>
<dbReference type="PANTHER" id="PTHR21089">
    <property type="entry name" value="SHIKIMATE DEHYDROGENASE"/>
    <property type="match status" value="1"/>
</dbReference>
<dbReference type="Proteomes" id="UP000800092">
    <property type="component" value="Unassembled WGS sequence"/>
</dbReference>
<dbReference type="InterPro" id="IPR022893">
    <property type="entry name" value="Shikimate_DH_fam"/>
</dbReference>
<dbReference type="Gene3D" id="3.40.50.720">
    <property type="entry name" value="NAD(P)-binding Rossmann-like Domain"/>
    <property type="match status" value="1"/>
</dbReference>
<dbReference type="InterPro" id="IPR013708">
    <property type="entry name" value="Shikimate_DH-bd_N"/>
</dbReference>
<reference evidence="2" key="1">
    <citation type="journal article" date="2020" name="Stud. Mycol.">
        <title>101 Dothideomycetes genomes: a test case for predicting lifestyles and emergence of pathogens.</title>
        <authorList>
            <person name="Haridas S."/>
            <person name="Albert R."/>
            <person name="Binder M."/>
            <person name="Bloem J."/>
            <person name="Labutti K."/>
            <person name="Salamov A."/>
            <person name="Andreopoulos B."/>
            <person name="Baker S."/>
            <person name="Barry K."/>
            <person name="Bills G."/>
            <person name="Bluhm B."/>
            <person name="Cannon C."/>
            <person name="Castanera R."/>
            <person name="Culley D."/>
            <person name="Daum C."/>
            <person name="Ezra D."/>
            <person name="Gonzalez J."/>
            <person name="Henrissat B."/>
            <person name="Kuo A."/>
            <person name="Liang C."/>
            <person name="Lipzen A."/>
            <person name="Lutzoni F."/>
            <person name="Magnuson J."/>
            <person name="Mondo S."/>
            <person name="Nolan M."/>
            <person name="Ohm R."/>
            <person name="Pangilinan J."/>
            <person name="Park H.-J."/>
            <person name="Ramirez L."/>
            <person name="Alfaro M."/>
            <person name="Sun H."/>
            <person name="Tritt A."/>
            <person name="Yoshinaga Y."/>
            <person name="Zwiers L.-H."/>
            <person name="Turgeon B."/>
            <person name="Goodwin S."/>
            <person name="Spatafora J."/>
            <person name="Crous P."/>
            <person name="Grigoriev I."/>
        </authorList>
    </citation>
    <scope>NUCLEOTIDE SEQUENCE</scope>
    <source>
        <strain evidence="2">Tuck. ex Michener</strain>
    </source>
</reference>